<name>A0A6S6R4X0_9FIRM</name>
<dbReference type="Gene3D" id="3.40.50.300">
    <property type="entry name" value="P-loop containing nucleotide triphosphate hydrolases"/>
    <property type="match status" value="1"/>
</dbReference>
<keyword evidence="2" id="KW-0540">Nuclease</keyword>
<sequence length="586" mass="67677">MKISRIVIKNYRNIKDVDICLNNIVAIIGENNSGKSNFLKAVTLPFLSDDVGYTGKTLCWADINNEEKSKYYEYILKNSESIKDESVDIKSFTEILPKVSVEVTLEPTDMELYFVKDLSYTVNEDKSKVVYGLLYEFFSKNPSEILKQIKDVLLSEEVNKDNFESIKMNLLPTNFYSHSIVVPQKKVSVSYDTLRYFKYTSLIAERDDFSNTNEKLGSKSLVKLLQMKLDTKAKLIVEKEYTKFFDTLKNLSGMEDVINWQENTELKNAKNFFDEISILPNMPPMNSLLNSVRLGYSGEQLSSQGLGYRNLILLLVLMNSLLDKKNDLAYSLLTMEEPEAHLCVNNTRLMVSFIKSFMSTNNFIQLFYSTHSTQFINKLDFNNVVVVNNGDAYALASELNLEGKDYLSKNPNLDLLKLFFSKNCILVEGLTEELFIRAYLDSKPELNDIEVIAFHKGFQNIMDIWLKINHESKNKLGIVRDFDSQPVAQKEHEKYNQYSNICVRTTVQYTLEPEIVGTGDNYQLLKKYFEDKYSWKISSQSDLSDKWRNAKSTVMLQLCKDMANKELEKFEMPGHIKDILDFLTIK</sequence>
<proteinExistence type="predicted"/>
<dbReference type="KEGG" id="acel:acsn021_16770"/>
<evidence type="ECO:0000259" key="1">
    <source>
        <dbReference type="Pfam" id="PF13175"/>
    </source>
</evidence>
<protein>
    <submittedName>
        <fullName evidence="2">ATP-dependent endonuclease</fullName>
    </submittedName>
</protein>
<keyword evidence="3" id="KW-1185">Reference proteome</keyword>
<reference evidence="2 3" key="1">
    <citation type="journal article" date="2016" name="Int. J. Syst. Evol. Microbiol.">
        <title>Descriptions of Anaerotaenia torta gen. nov., sp. nov. and Anaerocolumna cellulosilytica gen. nov., sp. nov. isolated from a methanogenic reactor of cattle waste.</title>
        <authorList>
            <person name="Uek A."/>
            <person name="Ohtaki Y."/>
            <person name="Kaku N."/>
            <person name="Ueki K."/>
        </authorList>
    </citation>
    <scope>NUCLEOTIDE SEQUENCE [LARGE SCALE GENOMIC DNA]</scope>
    <source>
        <strain evidence="2 3">SN021</strain>
    </source>
</reference>
<dbReference type="InterPro" id="IPR051396">
    <property type="entry name" value="Bact_Antivir_Def_Nuclease"/>
</dbReference>
<dbReference type="InterPro" id="IPR041685">
    <property type="entry name" value="AAA_GajA/Old/RecF-like"/>
</dbReference>
<keyword evidence="2" id="KW-0378">Hydrolase</keyword>
<gene>
    <name evidence="2" type="ORF">acsn021_16770</name>
</gene>
<organism evidence="2 3">
    <name type="scientific">Anaerocolumna cellulosilytica</name>
    <dbReference type="NCBI Taxonomy" id="433286"/>
    <lineage>
        <taxon>Bacteria</taxon>
        <taxon>Bacillati</taxon>
        <taxon>Bacillota</taxon>
        <taxon>Clostridia</taxon>
        <taxon>Lachnospirales</taxon>
        <taxon>Lachnospiraceae</taxon>
        <taxon>Anaerocolumna</taxon>
    </lineage>
</organism>
<dbReference type="AlphaFoldDB" id="A0A6S6R4X0"/>
<evidence type="ECO:0000313" key="2">
    <source>
        <dbReference type="EMBL" id="BCJ94108.1"/>
    </source>
</evidence>
<dbReference type="GO" id="GO:0004519">
    <property type="term" value="F:endonuclease activity"/>
    <property type="evidence" value="ECO:0007669"/>
    <property type="project" value="UniProtKB-KW"/>
</dbReference>
<dbReference type="PANTHER" id="PTHR43581">
    <property type="entry name" value="ATP/GTP PHOSPHATASE"/>
    <property type="match status" value="1"/>
</dbReference>
<dbReference type="PANTHER" id="PTHR43581:SF4">
    <property type="entry name" value="ATP_GTP PHOSPHATASE"/>
    <property type="match status" value="1"/>
</dbReference>
<dbReference type="SUPFAM" id="SSF52540">
    <property type="entry name" value="P-loop containing nucleoside triphosphate hydrolases"/>
    <property type="match status" value="1"/>
</dbReference>
<dbReference type="Proteomes" id="UP000515561">
    <property type="component" value="Chromosome"/>
</dbReference>
<evidence type="ECO:0000313" key="3">
    <source>
        <dbReference type="Proteomes" id="UP000515561"/>
    </source>
</evidence>
<dbReference type="InterPro" id="IPR027417">
    <property type="entry name" value="P-loop_NTPase"/>
</dbReference>
<dbReference type="Pfam" id="PF13175">
    <property type="entry name" value="AAA_15"/>
    <property type="match status" value="1"/>
</dbReference>
<dbReference type="RefSeq" id="WP_184091461.1">
    <property type="nucleotide sequence ID" value="NZ_AP023367.1"/>
</dbReference>
<dbReference type="EMBL" id="AP023367">
    <property type="protein sequence ID" value="BCJ94108.1"/>
    <property type="molecule type" value="Genomic_DNA"/>
</dbReference>
<feature type="domain" description="Endonuclease GajA/Old nuclease/RecF-like AAA" evidence="1">
    <location>
        <begin position="1"/>
        <end position="376"/>
    </location>
</feature>
<accession>A0A6S6R4X0</accession>
<keyword evidence="2" id="KW-0255">Endonuclease</keyword>